<dbReference type="InterPro" id="IPR036873">
    <property type="entry name" value="Rhodanese-like_dom_sf"/>
</dbReference>
<reference evidence="2 3" key="1">
    <citation type="submission" date="2019-08" db="EMBL/GenBank/DDBJ databases">
        <title>Draft genome sequence of Ulvibacter marinus type strain NBRC 109484.</title>
        <authorList>
            <person name="Kawano K."/>
            <person name="Ushijima N."/>
            <person name="Kihara M."/>
            <person name="Itoh H."/>
        </authorList>
    </citation>
    <scope>NUCLEOTIDE SEQUENCE [LARGE SCALE GENOMIC DNA]</scope>
    <source>
        <strain evidence="2 3">NBRC 109484</strain>
    </source>
</reference>
<dbReference type="EMBL" id="BKCG01000003">
    <property type="protein sequence ID" value="GER59383.1"/>
    <property type="molecule type" value="Genomic_DNA"/>
</dbReference>
<dbReference type="InterPro" id="IPR001763">
    <property type="entry name" value="Rhodanese-like_dom"/>
</dbReference>
<dbReference type="InterPro" id="IPR050229">
    <property type="entry name" value="GlpE_sulfurtransferase"/>
</dbReference>
<dbReference type="PANTHER" id="PTHR43031:SF18">
    <property type="entry name" value="RHODANESE-RELATED SULFURTRANSFERASES"/>
    <property type="match status" value="1"/>
</dbReference>
<organism evidence="2 3">
    <name type="scientific">Patiriisocius marinus</name>
    <dbReference type="NCBI Taxonomy" id="1397112"/>
    <lineage>
        <taxon>Bacteria</taxon>
        <taxon>Pseudomonadati</taxon>
        <taxon>Bacteroidota</taxon>
        <taxon>Flavobacteriia</taxon>
        <taxon>Flavobacteriales</taxon>
        <taxon>Flavobacteriaceae</taxon>
        <taxon>Patiriisocius</taxon>
    </lineage>
</organism>
<dbReference type="SUPFAM" id="SSF52821">
    <property type="entry name" value="Rhodanese/Cell cycle control phosphatase"/>
    <property type="match status" value="1"/>
</dbReference>
<name>A0A5J4J0R2_9FLAO</name>
<evidence type="ECO:0000259" key="1">
    <source>
        <dbReference type="PROSITE" id="PS50206"/>
    </source>
</evidence>
<dbReference type="PANTHER" id="PTHR43031">
    <property type="entry name" value="FAD-DEPENDENT OXIDOREDUCTASE"/>
    <property type="match status" value="1"/>
</dbReference>
<evidence type="ECO:0000313" key="2">
    <source>
        <dbReference type="EMBL" id="GER59383.1"/>
    </source>
</evidence>
<protein>
    <submittedName>
        <fullName evidence="2">Rhodanese</fullName>
    </submittedName>
</protein>
<accession>A0A5J4J0R2</accession>
<dbReference type="AlphaFoldDB" id="A0A5J4J0R2"/>
<dbReference type="CDD" id="cd00158">
    <property type="entry name" value="RHOD"/>
    <property type="match status" value="1"/>
</dbReference>
<proteinExistence type="predicted"/>
<evidence type="ECO:0000313" key="3">
    <source>
        <dbReference type="Proteomes" id="UP000326509"/>
    </source>
</evidence>
<dbReference type="PROSITE" id="PS50206">
    <property type="entry name" value="RHODANESE_3"/>
    <property type="match status" value="1"/>
</dbReference>
<keyword evidence="3" id="KW-1185">Reference proteome</keyword>
<gene>
    <name evidence="2" type="ORF">ULMA_14910</name>
</gene>
<comment type="caution">
    <text evidence="2">The sequence shown here is derived from an EMBL/GenBank/DDBJ whole genome shotgun (WGS) entry which is preliminary data.</text>
</comment>
<dbReference type="Proteomes" id="UP000326509">
    <property type="component" value="Unassembled WGS sequence"/>
</dbReference>
<dbReference type="SMART" id="SM00450">
    <property type="entry name" value="RHOD"/>
    <property type="match status" value="1"/>
</dbReference>
<dbReference type="RefSeq" id="WP_235904665.1">
    <property type="nucleotide sequence ID" value="NZ_BKCG01000003.1"/>
</dbReference>
<sequence>MKNLLLIMTFLSSLFGSKAQQTDAIKILNPSEYQSAINTENIQLVDVRTANEYNQGTIGKALNIDFFQKEHFNTNFEKLNKEQPVYLFCRSGARSQKAAAKLIAMGFTKIYDLKGGYMSWPFKK</sequence>
<dbReference type="Pfam" id="PF00581">
    <property type="entry name" value="Rhodanese"/>
    <property type="match status" value="1"/>
</dbReference>
<dbReference type="Gene3D" id="3.40.250.10">
    <property type="entry name" value="Rhodanese-like domain"/>
    <property type="match status" value="1"/>
</dbReference>
<feature type="domain" description="Rhodanese" evidence="1">
    <location>
        <begin position="38"/>
        <end position="123"/>
    </location>
</feature>